<dbReference type="EMBL" id="JBAJJM010000013">
    <property type="protein sequence ID" value="MEG9476517.1"/>
    <property type="molecule type" value="Genomic_DNA"/>
</dbReference>
<name>A0ABU7ZH27_9PAST</name>
<dbReference type="RefSeq" id="WP_283386896.1">
    <property type="nucleotide sequence ID" value="NZ_JBAJJH010000015.1"/>
</dbReference>
<comment type="caution">
    <text evidence="1">The sequence shown here is derived from an EMBL/GenBank/DDBJ whole genome shotgun (WGS) entry which is preliminary data.</text>
</comment>
<protein>
    <submittedName>
        <fullName evidence="1">Uncharacterized protein</fullName>
    </submittedName>
</protein>
<gene>
    <name evidence="1" type="ORF">V6W77_09575</name>
</gene>
<organism evidence="1 2">
    <name type="scientific">Mannheimia indoligenes</name>
    <dbReference type="NCBI Taxonomy" id="3103145"/>
    <lineage>
        <taxon>Bacteria</taxon>
        <taxon>Pseudomonadati</taxon>
        <taxon>Pseudomonadota</taxon>
        <taxon>Gammaproteobacteria</taxon>
        <taxon>Pasteurellales</taxon>
        <taxon>Pasteurellaceae</taxon>
        <taxon>Mannheimia</taxon>
    </lineage>
</organism>
<reference evidence="1" key="1">
    <citation type="submission" date="2023-12" db="EMBL/GenBank/DDBJ databases">
        <title>Mannheima indologenes sp. nov. proposed for Clade V organisms of Mannheimia.</title>
        <authorList>
            <person name="Christensen H."/>
        </authorList>
    </citation>
    <scope>NUCLEOTIDE SEQUENCE</scope>
    <source>
        <strain evidence="1">M14.4</strain>
    </source>
</reference>
<sequence length="75" mass="8839">MQSQIIRRIVDSPNDYKNIVENAKFSELREIFATYKQHYTGENIGSIVQFYHDERTLRDKLLDCSQSVIDTLSKK</sequence>
<proteinExistence type="predicted"/>
<accession>A0ABU7ZH27</accession>
<keyword evidence="2" id="KW-1185">Reference proteome</keyword>
<evidence type="ECO:0000313" key="1">
    <source>
        <dbReference type="EMBL" id="MEG9476517.1"/>
    </source>
</evidence>
<dbReference type="Proteomes" id="UP001432017">
    <property type="component" value="Unassembled WGS sequence"/>
</dbReference>
<evidence type="ECO:0000313" key="2">
    <source>
        <dbReference type="Proteomes" id="UP001432017"/>
    </source>
</evidence>